<accession>A0A918S1N8</accession>
<evidence type="ECO:0000313" key="2">
    <source>
        <dbReference type="EMBL" id="GHA19018.1"/>
    </source>
</evidence>
<organism evidence="2 3">
    <name type="scientific">Arenicella chitinivorans</name>
    <dbReference type="NCBI Taxonomy" id="1329800"/>
    <lineage>
        <taxon>Bacteria</taxon>
        <taxon>Pseudomonadati</taxon>
        <taxon>Pseudomonadota</taxon>
        <taxon>Gammaproteobacteria</taxon>
        <taxon>Arenicellales</taxon>
        <taxon>Arenicellaceae</taxon>
        <taxon>Arenicella</taxon>
    </lineage>
</organism>
<dbReference type="SUPFAM" id="SSF55874">
    <property type="entry name" value="ATPase domain of HSP90 chaperone/DNA topoisomerase II/histidine kinase"/>
    <property type="match status" value="1"/>
</dbReference>
<gene>
    <name evidence="2" type="ORF">GCM10008090_30930</name>
</gene>
<dbReference type="InterPro" id="IPR003594">
    <property type="entry name" value="HATPase_dom"/>
</dbReference>
<reference evidence="2" key="2">
    <citation type="submission" date="2020-09" db="EMBL/GenBank/DDBJ databases">
        <authorList>
            <person name="Sun Q."/>
            <person name="Kim S."/>
        </authorList>
    </citation>
    <scope>NUCLEOTIDE SEQUENCE</scope>
    <source>
        <strain evidence="2">KCTC 12711</strain>
    </source>
</reference>
<evidence type="ECO:0000313" key="3">
    <source>
        <dbReference type="Proteomes" id="UP000614811"/>
    </source>
</evidence>
<evidence type="ECO:0000259" key="1">
    <source>
        <dbReference type="Pfam" id="PF02518"/>
    </source>
</evidence>
<dbReference type="Pfam" id="PF02518">
    <property type="entry name" value="HATPase_c"/>
    <property type="match status" value="1"/>
</dbReference>
<keyword evidence="3" id="KW-1185">Reference proteome</keyword>
<name>A0A918S1N8_9GAMM</name>
<feature type="domain" description="Histidine kinase/HSP90-like ATPase" evidence="1">
    <location>
        <begin position="152"/>
        <end position="286"/>
    </location>
</feature>
<dbReference type="Gene3D" id="3.30.565.10">
    <property type="entry name" value="Histidine kinase-like ATPase, C-terminal domain"/>
    <property type="match status" value="1"/>
</dbReference>
<reference evidence="2" key="1">
    <citation type="journal article" date="2014" name="Int. J. Syst. Evol. Microbiol.">
        <title>Complete genome sequence of Corynebacterium casei LMG S-19264T (=DSM 44701T), isolated from a smear-ripened cheese.</title>
        <authorList>
            <consortium name="US DOE Joint Genome Institute (JGI-PGF)"/>
            <person name="Walter F."/>
            <person name="Albersmeier A."/>
            <person name="Kalinowski J."/>
            <person name="Ruckert C."/>
        </authorList>
    </citation>
    <scope>NUCLEOTIDE SEQUENCE</scope>
    <source>
        <strain evidence="2">KCTC 12711</strain>
    </source>
</reference>
<dbReference type="InterPro" id="IPR036890">
    <property type="entry name" value="HATPase_C_sf"/>
</dbReference>
<dbReference type="EMBL" id="BMXA01000007">
    <property type="protein sequence ID" value="GHA19018.1"/>
    <property type="molecule type" value="Genomic_DNA"/>
</dbReference>
<dbReference type="AlphaFoldDB" id="A0A918S1N8"/>
<sequence length="329" mass="36472">MSETIYCPRNLHDVSAAGFINEIWRVKDVAHITLDFSNLGWVYPSGALGLAVGIRNITKQRFKKQLRTSVSGHRSNEACSYLQHFGFFKFVGIDAGNPVNSTYGNTNYIPIKSIQKSELEESENVLQVEIENRSNELVKILYPNSRDAYAADFLGYCMREIIRNVFEHSKAKECFMMAQKWADGFAEISISDEGIGIAESLSAAHNIANKRSAIRMALLPGISSEVAPLNEDRWQNSGFGLYVLSQLGKQLGGFSIVSNDVMLSLRNEQDQVIITPSKGTTVNLRVNTNDADYLPNIVKNVITKGEELAKTIPGARPMASKASKSLSIW</sequence>
<dbReference type="RefSeq" id="WP_189402616.1">
    <property type="nucleotide sequence ID" value="NZ_BMXA01000007.1"/>
</dbReference>
<comment type="caution">
    <text evidence="2">The sequence shown here is derived from an EMBL/GenBank/DDBJ whole genome shotgun (WGS) entry which is preliminary data.</text>
</comment>
<proteinExistence type="predicted"/>
<protein>
    <recommendedName>
        <fullName evidence="1">Histidine kinase/HSP90-like ATPase domain-containing protein</fullName>
    </recommendedName>
</protein>
<dbReference type="Proteomes" id="UP000614811">
    <property type="component" value="Unassembled WGS sequence"/>
</dbReference>